<feature type="compositionally biased region" description="Polar residues" evidence="1">
    <location>
        <begin position="44"/>
        <end position="62"/>
    </location>
</feature>
<feature type="region of interest" description="Disordered" evidence="1">
    <location>
        <begin position="30"/>
        <end position="68"/>
    </location>
</feature>
<evidence type="ECO:0000313" key="4">
    <source>
        <dbReference type="Proteomes" id="UP000076858"/>
    </source>
</evidence>
<protein>
    <submittedName>
        <fullName evidence="2">Uncharacterized protein</fullName>
    </submittedName>
</protein>
<evidence type="ECO:0000256" key="1">
    <source>
        <dbReference type="SAM" id="MobiDB-lite"/>
    </source>
</evidence>
<dbReference type="EMBL" id="GDIQ01036678">
    <property type="protein sequence ID" value="JAN58059.1"/>
    <property type="molecule type" value="Transcribed_RNA"/>
</dbReference>
<reference evidence="3 4" key="2">
    <citation type="submission" date="2016-03" db="EMBL/GenBank/DDBJ databases">
        <title>EvidentialGene: Evidence-directed Construction of Genes on Genomes.</title>
        <authorList>
            <person name="Gilbert D.G."/>
            <person name="Choi J.-H."/>
            <person name="Mockaitis K."/>
            <person name="Colbourne J."/>
            <person name="Pfrender M."/>
        </authorList>
    </citation>
    <scope>NUCLEOTIDE SEQUENCE [LARGE SCALE GENOMIC DNA]</scope>
    <source>
        <strain evidence="3 4">Xinb3</strain>
        <tissue evidence="3">Complete organism</tissue>
    </source>
</reference>
<keyword evidence="4" id="KW-1185">Reference proteome</keyword>
<accession>A0A0P6G9H8</accession>
<sequence>MPSSGQHRRRMYTRSHRTFSLLRRKRVERNHLLRDVGTRRHGNTHPQTKKNTTSPFRTSTSAVPKAMP</sequence>
<dbReference type="AlphaFoldDB" id="A0A0P6G9H8"/>
<reference evidence="2" key="1">
    <citation type="submission" date="2015-10" db="EMBL/GenBank/DDBJ databases">
        <title>EvidentialGene: Evidence-directed Construction of Complete mRNA Transcriptomes without Genomes.</title>
        <authorList>
            <person name="Gilbert D.G."/>
        </authorList>
    </citation>
    <scope>NUCLEOTIDE SEQUENCE</scope>
</reference>
<evidence type="ECO:0000313" key="3">
    <source>
        <dbReference type="EMBL" id="KZS09783.1"/>
    </source>
</evidence>
<name>A0A0P6G9H8_9CRUS</name>
<gene>
    <name evidence="3" type="ORF">APZ42_025907</name>
</gene>
<organism evidence="2">
    <name type="scientific">Daphnia magna</name>
    <dbReference type="NCBI Taxonomy" id="35525"/>
    <lineage>
        <taxon>Eukaryota</taxon>
        <taxon>Metazoa</taxon>
        <taxon>Ecdysozoa</taxon>
        <taxon>Arthropoda</taxon>
        <taxon>Crustacea</taxon>
        <taxon>Branchiopoda</taxon>
        <taxon>Diplostraca</taxon>
        <taxon>Cladocera</taxon>
        <taxon>Anomopoda</taxon>
        <taxon>Daphniidae</taxon>
        <taxon>Daphnia</taxon>
    </lineage>
</organism>
<dbReference type="EMBL" id="LRGB01001982">
    <property type="protein sequence ID" value="KZS09783.1"/>
    <property type="molecule type" value="Genomic_DNA"/>
</dbReference>
<evidence type="ECO:0000313" key="2">
    <source>
        <dbReference type="EMBL" id="JAN58059.1"/>
    </source>
</evidence>
<proteinExistence type="predicted"/>
<dbReference type="Proteomes" id="UP000076858">
    <property type="component" value="Unassembled WGS sequence"/>
</dbReference>